<gene>
    <name evidence="1" type="ORF">OCBIM_22030824mg</name>
</gene>
<dbReference type="EMBL" id="KQ421098">
    <property type="protein sequence ID" value="KOF78410.1"/>
    <property type="molecule type" value="Genomic_DNA"/>
</dbReference>
<dbReference type="AlphaFoldDB" id="A0A0L8GP62"/>
<protein>
    <submittedName>
        <fullName evidence="1">Uncharacterized protein</fullName>
    </submittedName>
</protein>
<evidence type="ECO:0000313" key="1">
    <source>
        <dbReference type="EMBL" id="KOF78410.1"/>
    </source>
</evidence>
<reference evidence="1" key="1">
    <citation type="submission" date="2015-07" db="EMBL/GenBank/DDBJ databases">
        <title>MeaNS - Measles Nucleotide Surveillance Program.</title>
        <authorList>
            <person name="Tran T."/>
            <person name="Druce J."/>
        </authorList>
    </citation>
    <scope>NUCLEOTIDE SEQUENCE</scope>
    <source>
        <strain evidence="1">UCB-OBI-ISO-001</strain>
        <tissue evidence="1">Gonad</tissue>
    </source>
</reference>
<sequence>MFLFQSCLSHPVYPTCGGHSMLLPFSNNKTLALTSSGAVFF</sequence>
<accession>A0A0L8GP62</accession>
<organism evidence="1">
    <name type="scientific">Octopus bimaculoides</name>
    <name type="common">California two-spotted octopus</name>
    <dbReference type="NCBI Taxonomy" id="37653"/>
    <lineage>
        <taxon>Eukaryota</taxon>
        <taxon>Metazoa</taxon>
        <taxon>Spiralia</taxon>
        <taxon>Lophotrochozoa</taxon>
        <taxon>Mollusca</taxon>
        <taxon>Cephalopoda</taxon>
        <taxon>Coleoidea</taxon>
        <taxon>Octopodiformes</taxon>
        <taxon>Octopoda</taxon>
        <taxon>Incirrata</taxon>
        <taxon>Octopodidae</taxon>
        <taxon>Octopus</taxon>
    </lineage>
</organism>
<name>A0A0L8GP62_OCTBM</name>
<proteinExistence type="predicted"/>